<evidence type="ECO:0000313" key="4">
    <source>
        <dbReference type="Proteomes" id="UP001250538"/>
    </source>
</evidence>
<proteinExistence type="predicted"/>
<protein>
    <submittedName>
        <fullName evidence="3">DUF2304 domain-containing protein</fullName>
    </submittedName>
</protein>
<feature type="coiled-coil region" evidence="1">
    <location>
        <begin position="97"/>
        <end position="124"/>
    </location>
</feature>
<gene>
    <name evidence="3" type="ORF">RQP50_26415</name>
</gene>
<comment type="caution">
    <text evidence="3">The sequence shown here is derived from an EMBL/GenBank/DDBJ whole genome shotgun (WGS) entry which is preliminary data.</text>
</comment>
<keyword evidence="2" id="KW-0472">Membrane</keyword>
<dbReference type="InterPro" id="IPR019277">
    <property type="entry name" value="DUF2304"/>
</dbReference>
<evidence type="ECO:0000256" key="2">
    <source>
        <dbReference type="SAM" id="Phobius"/>
    </source>
</evidence>
<feature type="transmembrane region" description="Helical" evidence="2">
    <location>
        <begin position="68"/>
        <end position="88"/>
    </location>
</feature>
<reference evidence="4" key="1">
    <citation type="submission" date="2023-09" db="EMBL/GenBank/DDBJ databases">
        <title>Paenibacillus sp. chi10 Genome sequencing and assembly.</title>
        <authorList>
            <person name="Kim I."/>
        </authorList>
    </citation>
    <scope>NUCLEOTIDE SEQUENCE [LARGE SCALE GENOMIC DNA]</scope>
    <source>
        <strain evidence="4">chi10</strain>
    </source>
</reference>
<evidence type="ECO:0000256" key="1">
    <source>
        <dbReference type="SAM" id="Coils"/>
    </source>
</evidence>
<dbReference type="AlphaFoldDB" id="A0AAJ2JZM1"/>
<feature type="transmembrane region" description="Helical" evidence="2">
    <location>
        <begin position="6"/>
        <end position="25"/>
    </location>
</feature>
<name>A0AAJ2JZM1_9BACL</name>
<sequence>MISLKLQVILIVGAIVCALFLFNLIKKYRLELKYTMLWLILMLIILMISIFPNLIGFLAHAMGIELPVNALFLLVSFCSYAILFSMTINASKSSTKVKELSQELGLLKLEVIRLTEELHKKEKNK</sequence>
<keyword evidence="2" id="KW-0812">Transmembrane</keyword>
<dbReference type="Pfam" id="PF10066">
    <property type="entry name" value="DUF2304"/>
    <property type="match status" value="1"/>
</dbReference>
<accession>A0AAJ2JZM1</accession>
<evidence type="ECO:0000313" key="3">
    <source>
        <dbReference type="EMBL" id="MDT8979773.1"/>
    </source>
</evidence>
<feature type="transmembrane region" description="Helical" evidence="2">
    <location>
        <begin position="37"/>
        <end position="62"/>
    </location>
</feature>
<organism evidence="3 4">
    <name type="scientific">Paenibacillus suaedae</name>
    <dbReference type="NCBI Taxonomy" id="3077233"/>
    <lineage>
        <taxon>Bacteria</taxon>
        <taxon>Bacillati</taxon>
        <taxon>Bacillota</taxon>
        <taxon>Bacilli</taxon>
        <taxon>Bacillales</taxon>
        <taxon>Paenibacillaceae</taxon>
        <taxon>Paenibacillus</taxon>
    </lineage>
</organism>
<keyword evidence="1" id="KW-0175">Coiled coil</keyword>
<keyword evidence="4" id="KW-1185">Reference proteome</keyword>
<keyword evidence="2" id="KW-1133">Transmembrane helix</keyword>
<dbReference type="Proteomes" id="UP001250538">
    <property type="component" value="Unassembled WGS sequence"/>
</dbReference>
<dbReference type="RefSeq" id="WP_315747210.1">
    <property type="nucleotide sequence ID" value="NZ_JAVYAA010000009.1"/>
</dbReference>
<dbReference type="EMBL" id="JAVYAA010000009">
    <property type="protein sequence ID" value="MDT8979773.1"/>
    <property type="molecule type" value="Genomic_DNA"/>
</dbReference>